<accession>A0A4P7NTF3</accession>
<protein>
    <submittedName>
        <fullName evidence="1">Uncharacterized protein</fullName>
    </submittedName>
</protein>
<organism evidence="1 2">
    <name type="scientific">Pyricularia oryzae</name>
    <name type="common">Rice blast fungus</name>
    <name type="synonym">Magnaporthe oryzae</name>
    <dbReference type="NCBI Taxonomy" id="318829"/>
    <lineage>
        <taxon>Eukaryota</taxon>
        <taxon>Fungi</taxon>
        <taxon>Dikarya</taxon>
        <taxon>Ascomycota</taxon>
        <taxon>Pezizomycotina</taxon>
        <taxon>Sordariomycetes</taxon>
        <taxon>Sordariomycetidae</taxon>
        <taxon>Magnaporthales</taxon>
        <taxon>Pyriculariaceae</taxon>
        <taxon>Pyricularia</taxon>
    </lineage>
</organism>
<sequence>MYRLNLYAIKFPSPKSTEYSNRKANNEAEFLLRHPKPKKERRRHWWPTHPRLVAAWGTLRTIESGTRTPERT</sequence>
<dbReference type="EMBL" id="CP034210">
    <property type="protein sequence ID" value="QBZ65795.1"/>
    <property type="molecule type" value="Genomic_DNA"/>
</dbReference>
<evidence type="ECO:0000313" key="2">
    <source>
        <dbReference type="Proteomes" id="UP000294847"/>
    </source>
</evidence>
<dbReference type="AlphaFoldDB" id="A0A4P7NTF3"/>
<name>A0A4P7NTF3_PYROR</name>
<evidence type="ECO:0000313" key="1">
    <source>
        <dbReference type="EMBL" id="QBZ65795.1"/>
    </source>
</evidence>
<dbReference type="Proteomes" id="UP000294847">
    <property type="component" value="Chromosome 7"/>
</dbReference>
<proteinExistence type="predicted"/>
<reference evidence="1 2" key="1">
    <citation type="journal article" date="2019" name="Mol. Biol. Evol.">
        <title>Blast fungal genomes show frequent chromosomal changes, gene gains and losses, and effector gene turnover.</title>
        <authorList>
            <person name="Gomez Luciano L.B."/>
            <person name="Jason Tsai I."/>
            <person name="Chuma I."/>
            <person name="Tosa Y."/>
            <person name="Chen Y.H."/>
            <person name="Li J.Y."/>
            <person name="Li M.Y."/>
            <person name="Jade Lu M.Y."/>
            <person name="Nakayashiki H."/>
            <person name="Li W.H."/>
        </authorList>
    </citation>
    <scope>NUCLEOTIDE SEQUENCE [LARGE SCALE GENOMIC DNA]</scope>
    <source>
        <strain evidence="1">MZ5-1-6</strain>
    </source>
</reference>
<gene>
    <name evidence="1" type="ORF">PoMZ_12759</name>
</gene>